<dbReference type="EMBL" id="DVJP01000015">
    <property type="protein sequence ID" value="HIS75431.1"/>
    <property type="molecule type" value="Genomic_DNA"/>
</dbReference>
<gene>
    <name evidence="1" type="ORF">IAB51_01345</name>
</gene>
<reference evidence="1" key="1">
    <citation type="submission" date="2020-10" db="EMBL/GenBank/DDBJ databases">
        <authorList>
            <person name="Gilroy R."/>
        </authorList>
    </citation>
    <scope>NUCLEOTIDE SEQUENCE</scope>
    <source>
        <strain evidence="1">CHK199-13235</strain>
    </source>
</reference>
<evidence type="ECO:0000313" key="1">
    <source>
        <dbReference type="EMBL" id="HIS75431.1"/>
    </source>
</evidence>
<dbReference type="Proteomes" id="UP000824002">
    <property type="component" value="Unassembled WGS sequence"/>
</dbReference>
<sequence length="50" mass="5877">MNGFMDSMPKDSYFQSLPDWLKENIIQSGAQFENRQELQSFVAQYLTEGR</sequence>
<organism evidence="1 2">
    <name type="scientific">Candidatus Merdivicinus excrementipullorum</name>
    <dbReference type="NCBI Taxonomy" id="2840867"/>
    <lineage>
        <taxon>Bacteria</taxon>
        <taxon>Bacillati</taxon>
        <taxon>Bacillota</taxon>
        <taxon>Clostridia</taxon>
        <taxon>Eubacteriales</taxon>
        <taxon>Oscillospiraceae</taxon>
        <taxon>Oscillospiraceae incertae sedis</taxon>
        <taxon>Candidatus Merdivicinus</taxon>
    </lineage>
</organism>
<accession>A0A9D1FKE1</accession>
<dbReference type="AlphaFoldDB" id="A0A9D1FKE1"/>
<reference evidence="1" key="2">
    <citation type="journal article" date="2021" name="PeerJ">
        <title>Extensive microbial diversity within the chicken gut microbiome revealed by metagenomics and culture.</title>
        <authorList>
            <person name="Gilroy R."/>
            <person name="Ravi A."/>
            <person name="Getino M."/>
            <person name="Pursley I."/>
            <person name="Horton D.L."/>
            <person name="Alikhan N.F."/>
            <person name="Baker D."/>
            <person name="Gharbi K."/>
            <person name="Hall N."/>
            <person name="Watson M."/>
            <person name="Adriaenssens E.M."/>
            <person name="Foster-Nyarko E."/>
            <person name="Jarju S."/>
            <person name="Secka A."/>
            <person name="Antonio M."/>
            <person name="Oren A."/>
            <person name="Chaudhuri R.R."/>
            <person name="La Ragione R."/>
            <person name="Hildebrand F."/>
            <person name="Pallen M.J."/>
        </authorList>
    </citation>
    <scope>NUCLEOTIDE SEQUENCE</scope>
    <source>
        <strain evidence="1">CHK199-13235</strain>
    </source>
</reference>
<comment type="caution">
    <text evidence="1">The sequence shown here is derived from an EMBL/GenBank/DDBJ whole genome shotgun (WGS) entry which is preliminary data.</text>
</comment>
<evidence type="ECO:0000313" key="2">
    <source>
        <dbReference type="Proteomes" id="UP000824002"/>
    </source>
</evidence>
<proteinExistence type="predicted"/>
<name>A0A9D1FKE1_9FIRM</name>
<protein>
    <submittedName>
        <fullName evidence="1">Uncharacterized protein</fullName>
    </submittedName>
</protein>